<protein>
    <submittedName>
        <fullName evidence="2">Uncharacterized protein</fullName>
    </submittedName>
</protein>
<geneLocation type="plasmid" evidence="2">
    <name>p4M8F</name>
</geneLocation>
<dbReference type="AlphaFoldDB" id="A0A6G6AMJ4"/>
<keyword evidence="2" id="KW-0614">Plasmid</keyword>
<name>A0A6G6AMJ4_ECOLX</name>
<sequence length="44" mass="4669">MSKKLLSRLPEKMPLQQTQGVNTPPAPAAPGKGVSDEAFPADHK</sequence>
<dbReference type="EMBL" id="MN256758">
    <property type="protein sequence ID" value="QID23005.1"/>
    <property type="molecule type" value="Genomic_DNA"/>
</dbReference>
<reference evidence="2" key="1">
    <citation type="submission" date="2019-08" db="EMBL/GenBank/DDBJ databases">
        <authorList>
            <person name="Yao H."/>
        </authorList>
    </citation>
    <scope>NUCLEOTIDE SEQUENCE</scope>
    <source>
        <strain evidence="2">4M8F</strain>
        <plasmid evidence="2">p4M8F</plasmid>
    </source>
</reference>
<organism evidence="2">
    <name type="scientific">Escherichia coli</name>
    <dbReference type="NCBI Taxonomy" id="562"/>
    <lineage>
        <taxon>Bacteria</taxon>
        <taxon>Pseudomonadati</taxon>
        <taxon>Pseudomonadota</taxon>
        <taxon>Gammaproteobacteria</taxon>
        <taxon>Enterobacterales</taxon>
        <taxon>Enterobacteriaceae</taxon>
        <taxon>Escherichia</taxon>
    </lineage>
</organism>
<proteinExistence type="predicted"/>
<accession>A0A6G6AMJ4</accession>
<feature type="region of interest" description="Disordered" evidence="1">
    <location>
        <begin position="1"/>
        <end position="44"/>
    </location>
</feature>
<evidence type="ECO:0000256" key="1">
    <source>
        <dbReference type="SAM" id="MobiDB-lite"/>
    </source>
</evidence>
<evidence type="ECO:0000313" key="2">
    <source>
        <dbReference type="EMBL" id="QID23005.1"/>
    </source>
</evidence>